<evidence type="ECO:0000256" key="15">
    <source>
        <dbReference type="ARBA" id="ARBA00049551"/>
    </source>
</evidence>
<gene>
    <name evidence="17" type="primary">nad6</name>
</gene>
<evidence type="ECO:0000256" key="5">
    <source>
        <dbReference type="ARBA" id="ARBA00022448"/>
    </source>
</evidence>
<evidence type="ECO:0000256" key="6">
    <source>
        <dbReference type="ARBA" id="ARBA00022660"/>
    </source>
</evidence>
<organism evidence="17">
    <name type="scientific">Calliostoma zizyphinum</name>
    <dbReference type="NCBI Taxonomy" id="155530"/>
    <lineage>
        <taxon>Eukaryota</taxon>
        <taxon>Metazoa</taxon>
        <taxon>Spiralia</taxon>
        <taxon>Lophotrochozoa</taxon>
        <taxon>Mollusca</taxon>
        <taxon>Gastropoda</taxon>
        <taxon>Vetigastropoda</taxon>
        <taxon>Trochida</taxon>
        <taxon>Trochoidea</taxon>
        <taxon>Calliostomatidae</taxon>
        <taxon>Calliostoma</taxon>
    </lineage>
</organism>
<evidence type="ECO:0000256" key="2">
    <source>
        <dbReference type="ARBA" id="ARBA00005698"/>
    </source>
</evidence>
<keyword evidence="8" id="KW-1278">Translocase</keyword>
<comment type="subcellular location">
    <subcellularLocation>
        <location evidence="1">Mitochondrion membrane</location>
        <topology evidence="1">Multi-pass membrane protein</topology>
    </subcellularLocation>
</comment>
<keyword evidence="12 17" id="KW-0496">Mitochondrion</keyword>
<keyword evidence="5" id="KW-0813">Transport</keyword>
<keyword evidence="13 16" id="KW-0472">Membrane</keyword>
<protein>
    <recommendedName>
        <fullName evidence="4">NADH-ubiquinone oxidoreductase chain 6</fullName>
        <ecNumber evidence="3">7.1.1.2</ecNumber>
    </recommendedName>
    <alternativeName>
        <fullName evidence="14">NADH dehydrogenase subunit 6</fullName>
    </alternativeName>
</protein>
<name>A0A2P0VPK5_9VEST</name>
<keyword evidence="7 16" id="KW-0812">Transmembrane</keyword>
<proteinExistence type="inferred from homology"/>
<comment type="catalytic activity">
    <reaction evidence="15">
        <text>a ubiquinone + NADH + 5 H(+)(in) = a ubiquinol + NAD(+) + 4 H(+)(out)</text>
        <dbReference type="Rhea" id="RHEA:29091"/>
        <dbReference type="Rhea" id="RHEA-COMP:9565"/>
        <dbReference type="Rhea" id="RHEA-COMP:9566"/>
        <dbReference type="ChEBI" id="CHEBI:15378"/>
        <dbReference type="ChEBI" id="CHEBI:16389"/>
        <dbReference type="ChEBI" id="CHEBI:17976"/>
        <dbReference type="ChEBI" id="CHEBI:57540"/>
        <dbReference type="ChEBI" id="CHEBI:57945"/>
        <dbReference type="EC" id="7.1.1.2"/>
    </reaction>
</comment>
<keyword evidence="11" id="KW-0520">NAD</keyword>
<evidence type="ECO:0000313" key="17">
    <source>
        <dbReference type="EMBL" id="AUI11300.1"/>
    </source>
</evidence>
<accession>A0A2P0VPK5</accession>
<evidence type="ECO:0000256" key="7">
    <source>
        <dbReference type="ARBA" id="ARBA00022692"/>
    </source>
</evidence>
<evidence type="ECO:0000256" key="13">
    <source>
        <dbReference type="ARBA" id="ARBA00023136"/>
    </source>
</evidence>
<comment type="similarity">
    <text evidence="2">Belongs to the complex I subunit 6 family.</text>
</comment>
<dbReference type="GO" id="GO:0031966">
    <property type="term" value="C:mitochondrial membrane"/>
    <property type="evidence" value="ECO:0007669"/>
    <property type="project" value="UniProtKB-SubCell"/>
</dbReference>
<geneLocation type="mitochondrion" evidence="17"/>
<dbReference type="InterPro" id="IPR050269">
    <property type="entry name" value="ComplexI_Subunit6"/>
</dbReference>
<evidence type="ECO:0000256" key="14">
    <source>
        <dbReference type="ARBA" id="ARBA00031019"/>
    </source>
</evidence>
<evidence type="ECO:0000256" key="3">
    <source>
        <dbReference type="ARBA" id="ARBA00012944"/>
    </source>
</evidence>
<evidence type="ECO:0000256" key="4">
    <source>
        <dbReference type="ARBA" id="ARBA00021095"/>
    </source>
</evidence>
<feature type="transmembrane region" description="Helical" evidence="16">
    <location>
        <begin position="83"/>
        <end position="105"/>
    </location>
</feature>
<reference evidence="17" key="1">
    <citation type="submission" date="2016-11" db="EMBL/GenBank/DDBJ databases">
        <title>Phylogenetic relationships within the superfamily Trochoidea (Gastropoda: Vetigastropoda) based on mitogenomes.</title>
        <authorList>
            <person name="Uribe J.E."/>
            <person name="Williams S.T."/>
            <person name="Templado J."/>
            <person name="Abalde S."/>
            <person name="Zardoya R."/>
        </authorList>
    </citation>
    <scope>NUCLEOTIDE SEQUENCE</scope>
</reference>
<evidence type="ECO:0000256" key="11">
    <source>
        <dbReference type="ARBA" id="ARBA00023027"/>
    </source>
</evidence>
<evidence type="ECO:0000256" key="1">
    <source>
        <dbReference type="ARBA" id="ARBA00004225"/>
    </source>
</evidence>
<keyword evidence="10 16" id="KW-1133">Transmembrane helix</keyword>
<feature type="transmembrane region" description="Helical" evidence="16">
    <location>
        <begin position="51"/>
        <end position="71"/>
    </location>
</feature>
<dbReference type="AlphaFoldDB" id="A0A2P0VPK5"/>
<evidence type="ECO:0000256" key="12">
    <source>
        <dbReference type="ARBA" id="ARBA00023128"/>
    </source>
</evidence>
<evidence type="ECO:0000256" key="9">
    <source>
        <dbReference type="ARBA" id="ARBA00022982"/>
    </source>
</evidence>
<evidence type="ECO:0000256" key="10">
    <source>
        <dbReference type="ARBA" id="ARBA00022989"/>
    </source>
</evidence>
<keyword evidence="6" id="KW-0679">Respiratory chain</keyword>
<evidence type="ECO:0000256" key="8">
    <source>
        <dbReference type="ARBA" id="ARBA00022967"/>
    </source>
</evidence>
<keyword evidence="9" id="KW-0249">Electron transport</keyword>
<dbReference type="EC" id="7.1.1.2" evidence="3"/>
<dbReference type="PANTHER" id="PTHR11435">
    <property type="entry name" value="NADH UBIQUINONE OXIDOREDUCTASE SUBUNIT ND6"/>
    <property type="match status" value="1"/>
</dbReference>
<sequence length="173" mass="18770">MSVLVILSFCVSLSFLMVSMLQPLSLGACVMSLSVMFCLLIGVSMSSWYGFVLFLIFVGGLLVMFAYVSALAPNNFFSSAKSVMSFVLLYFFVLSCFYGSTFFSVPLADYVHLVSGNEVELFKNMSSSGGVLVNPSSVSLIIILGVILLIALLAVVKICYYQQGPLRSHSSLK</sequence>
<dbReference type="PANTHER" id="PTHR11435:SF1">
    <property type="entry name" value="NADH-UBIQUINONE OXIDOREDUCTASE CHAIN 6"/>
    <property type="match status" value="1"/>
</dbReference>
<feature type="transmembrane region" description="Helical" evidence="16">
    <location>
        <begin position="138"/>
        <end position="160"/>
    </location>
</feature>
<dbReference type="EMBL" id="KY200887">
    <property type="protein sequence ID" value="AUI11300.1"/>
    <property type="molecule type" value="Genomic_DNA"/>
</dbReference>
<evidence type="ECO:0000256" key="16">
    <source>
        <dbReference type="SAM" id="Phobius"/>
    </source>
</evidence>
<dbReference type="GO" id="GO:0008137">
    <property type="term" value="F:NADH dehydrogenase (ubiquinone) activity"/>
    <property type="evidence" value="ECO:0007669"/>
    <property type="project" value="UniProtKB-EC"/>
</dbReference>